<comment type="similarity">
    <text evidence="2 6">Belongs to the sodium:solute symporter (SSF) (TC 2.A.21) family.</text>
</comment>
<keyword evidence="5 7" id="KW-0472">Membrane</keyword>
<dbReference type="EMBL" id="CAJRAF010000002">
    <property type="protein sequence ID" value="CAG5001120.1"/>
    <property type="molecule type" value="Genomic_DNA"/>
</dbReference>
<comment type="subcellular location">
    <subcellularLocation>
        <location evidence="1">Membrane</location>
        <topology evidence="1">Multi-pass membrane protein</topology>
    </subcellularLocation>
</comment>
<evidence type="ECO:0000313" key="8">
    <source>
        <dbReference type="EMBL" id="CAG5001120.1"/>
    </source>
</evidence>
<keyword evidence="3 7" id="KW-0812">Transmembrane</keyword>
<evidence type="ECO:0000313" key="9">
    <source>
        <dbReference type="Proteomes" id="UP000680038"/>
    </source>
</evidence>
<comment type="caution">
    <text evidence="8">The sequence shown here is derived from an EMBL/GenBank/DDBJ whole genome shotgun (WGS) entry which is preliminary data.</text>
</comment>
<dbReference type="InterPro" id="IPR001734">
    <property type="entry name" value="Na/solute_symporter"/>
</dbReference>
<proteinExistence type="inferred from homology"/>
<evidence type="ECO:0000256" key="3">
    <source>
        <dbReference type="ARBA" id="ARBA00022692"/>
    </source>
</evidence>
<dbReference type="Proteomes" id="UP000680038">
    <property type="component" value="Unassembled WGS sequence"/>
</dbReference>
<keyword evidence="4 7" id="KW-1133">Transmembrane helix</keyword>
<dbReference type="AlphaFoldDB" id="A0A916NLJ0"/>
<dbReference type="InterPro" id="IPR038377">
    <property type="entry name" value="Na/Glc_symporter_sf"/>
</dbReference>
<evidence type="ECO:0000256" key="5">
    <source>
        <dbReference type="ARBA" id="ARBA00023136"/>
    </source>
</evidence>
<dbReference type="GO" id="GO:0005412">
    <property type="term" value="F:D-glucose:sodium symporter activity"/>
    <property type="evidence" value="ECO:0007669"/>
    <property type="project" value="TreeGrafter"/>
</dbReference>
<dbReference type="Pfam" id="PF00474">
    <property type="entry name" value="SSF"/>
    <property type="match status" value="1"/>
</dbReference>
<gene>
    <name evidence="8" type="primary">sglT_3</name>
    <name evidence="8" type="ORF">DYBT9275_02599</name>
</gene>
<reference evidence="8" key="1">
    <citation type="submission" date="2021-04" db="EMBL/GenBank/DDBJ databases">
        <authorList>
            <person name="Rodrigo-Torres L."/>
            <person name="Arahal R. D."/>
            <person name="Lucena T."/>
        </authorList>
    </citation>
    <scope>NUCLEOTIDE SEQUENCE</scope>
    <source>
        <strain evidence="8">CECT 9275</strain>
    </source>
</reference>
<sequence length="83" mass="8851">MPAGLKGLSFVALTAVIVASLAGKANSISTIFTLDIFKIYLGRNKSETQLVTIGRIVIVISMVMDILISPYMGIDKAGGFQFI</sequence>
<keyword evidence="9" id="KW-1185">Reference proteome</keyword>
<name>A0A916NLJ0_9BACT</name>
<dbReference type="Gene3D" id="1.20.1730.10">
    <property type="entry name" value="Sodium/glucose cotransporter"/>
    <property type="match status" value="1"/>
</dbReference>
<dbReference type="PROSITE" id="PS50283">
    <property type="entry name" value="NA_SOLUT_SYMP_3"/>
    <property type="match status" value="1"/>
</dbReference>
<feature type="transmembrane region" description="Helical" evidence="7">
    <location>
        <begin position="51"/>
        <end position="74"/>
    </location>
</feature>
<evidence type="ECO:0000256" key="1">
    <source>
        <dbReference type="ARBA" id="ARBA00004141"/>
    </source>
</evidence>
<evidence type="ECO:0000256" key="2">
    <source>
        <dbReference type="ARBA" id="ARBA00006434"/>
    </source>
</evidence>
<dbReference type="PANTHER" id="PTHR11819:SF195">
    <property type="entry name" value="SODIUM_GLUCOSE COTRANSPORTER 4"/>
    <property type="match status" value="1"/>
</dbReference>
<organism evidence="8 9">
    <name type="scientific">Dyadobacter helix</name>
    <dbReference type="NCBI Taxonomy" id="2822344"/>
    <lineage>
        <taxon>Bacteria</taxon>
        <taxon>Pseudomonadati</taxon>
        <taxon>Bacteroidota</taxon>
        <taxon>Cytophagia</taxon>
        <taxon>Cytophagales</taxon>
        <taxon>Spirosomataceae</taxon>
        <taxon>Dyadobacter</taxon>
    </lineage>
</organism>
<protein>
    <submittedName>
        <fullName evidence="8">Sodium/glucose cotransporter</fullName>
    </submittedName>
</protein>
<evidence type="ECO:0000256" key="6">
    <source>
        <dbReference type="RuleBase" id="RU362091"/>
    </source>
</evidence>
<dbReference type="GO" id="GO:0005886">
    <property type="term" value="C:plasma membrane"/>
    <property type="evidence" value="ECO:0007669"/>
    <property type="project" value="TreeGrafter"/>
</dbReference>
<evidence type="ECO:0000256" key="7">
    <source>
        <dbReference type="SAM" id="Phobius"/>
    </source>
</evidence>
<evidence type="ECO:0000256" key="4">
    <source>
        <dbReference type="ARBA" id="ARBA00022989"/>
    </source>
</evidence>
<dbReference type="PANTHER" id="PTHR11819">
    <property type="entry name" value="SOLUTE CARRIER FAMILY 5"/>
    <property type="match status" value="1"/>
</dbReference>
<accession>A0A916NLJ0</accession>